<accession>A0A4Z1EXA5</accession>
<gene>
    <name evidence="2" type="ORF">BTUL_0033g00270</name>
</gene>
<dbReference type="Proteomes" id="UP000297777">
    <property type="component" value="Unassembled WGS sequence"/>
</dbReference>
<comment type="caution">
    <text evidence="2">The sequence shown here is derived from an EMBL/GenBank/DDBJ whole genome shotgun (WGS) entry which is preliminary data.</text>
</comment>
<feature type="region of interest" description="Disordered" evidence="1">
    <location>
        <begin position="1"/>
        <end position="52"/>
    </location>
</feature>
<evidence type="ECO:0000256" key="1">
    <source>
        <dbReference type="SAM" id="MobiDB-lite"/>
    </source>
</evidence>
<protein>
    <submittedName>
        <fullName evidence="2">Uncharacterized protein</fullName>
    </submittedName>
</protein>
<dbReference type="EMBL" id="PQXH01000033">
    <property type="protein sequence ID" value="TGO15989.1"/>
    <property type="molecule type" value="Genomic_DNA"/>
</dbReference>
<keyword evidence="3" id="KW-1185">Reference proteome</keyword>
<evidence type="ECO:0000313" key="3">
    <source>
        <dbReference type="Proteomes" id="UP000297777"/>
    </source>
</evidence>
<sequence length="182" mass="19898">MTHEEHVGESSTSSVEDEILENPNTGVVAAEDRSQTLSPASHVTAPEEGDDRSLGADARFDAFVLQDLKHLIPVLNGVHEFWLARNPEGKEESRLAQTYSDLVDVLFIHPCDANIPSSEDVSKMADVSVVLNRGVVTGKYRASPQMLMFDGTVEAKTTEVSGSKRMTIMLEIIGIHYTNMGL</sequence>
<reference evidence="2 3" key="1">
    <citation type="submission" date="2017-12" db="EMBL/GenBank/DDBJ databases">
        <title>Comparative genomics of Botrytis spp.</title>
        <authorList>
            <person name="Valero-Jimenez C.A."/>
            <person name="Tapia P."/>
            <person name="Veloso J."/>
            <person name="Silva-Moreno E."/>
            <person name="Staats M."/>
            <person name="Valdes J.H."/>
            <person name="Van Kan J.A.L."/>
        </authorList>
    </citation>
    <scope>NUCLEOTIDE SEQUENCE [LARGE SCALE GENOMIC DNA]</scope>
    <source>
        <strain evidence="2 3">Bt9001</strain>
    </source>
</reference>
<proteinExistence type="predicted"/>
<name>A0A4Z1EXA5_9HELO</name>
<organism evidence="2 3">
    <name type="scientific">Botrytis tulipae</name>
    <dbReference type="NCBI Taxonomy" id="87230"/>
    <lineage>
        <taxon>Eukaryota</taxon>
        <taxon>Fungi</taxon>
        <taxon>Dikarya</taxon>
        <taxon>Ascomycota</taxon>
        <taxon>Pezizomycotina</taxon>
        <taxon>Leotiomycetes</taxon>
        <taxon>Helotiales</taxon>
        <taxon>Sclerotiniaceae</taxon>
        <taxon>Botrytis</taxon>
    </lineage>
</organism>
<evidence type="ECO:0000313" key="2">
    <source>
        <dbReference type="EMBL" id="TGO15989.1"/>
    </source>
</evidence>
<dbReference type="AlphaFoldDB" id="A0A4Z1EXA5"/>
<dbReference type="OrthoDB" id="10391336at2759"/>